<dbReference type="PANTHER" id="PTHR11941:SF164">
    <property type="entry name" value="ENOYL-COA DELTA ISOMERASE 1, PEROXISOMAL-LIKE"/>
    <property type="match status" value="1"/>
</dbReference>
<dbReference type="KEGG" id="nau:109219940"/>
<dbReference type="PANTHER" id="PTHR11941">
    <property type="entry name" value="ENOYL-COA HYDRATASE-RELATED"/>
    <property type="match status" value="1"/>
</dbReference>
<evidence type="ECO:0000256" key="5">
    <source>
        <dbReference type="ARBA" id="ARBA00012064"/>
    </source>
</evidence>
<evidence type="ECO:0000256" key="1">
    <source>
        <dbReference type="ARBA" id="ARBA00000452"/>
    </source>
</evidence>
<dbReference type="AlphaFoldDB" id="A0A1J6KCT0"/>
<sequence length="244" mass="27020">MCTLEKRGNIFLLTLTGTDEHRLHPNLIDSLAAALRRLRSESASSSSVLITTSQGKFFSNGYDLKWALVDKVRPQLMSKKLRALVYDLITLPMPTIAAVTGHASAAGLIFALSHDYVLMRKDRGFLYMSELDIGYKIPIWFSALLKCKVGSPAVWREVVLKSAKMTAEMGVEMGIVDSAHSGAEETMEAAVRLGEELVSRNWDGKVYADCRKTLYVELLNSLGSDETVGDYGEEEKPIKTLSRL</sequence>
<evidence type="ECO:0000256" key="2">
    <source>
        <dbReference type="ARBA" id="ARBA00000765"/>
    </source>
</evidence>
<dbReference type="FunFam" id="3.90.226.10:FF:000049">
    <property type="entry name" value="Enoyl-CoA delta isomerase 3"/>
    <property type="match status" value="1"/>
</dbReference>
<comment type="catalytic activity">
    <reaction evidence="2">
        <text>a (3E)-enoyl-CoA = a 4-saturated (2E)-enoyl-CoA</text>
        <dbReference type="Rhea" id="RHEA:45228"/>
        <dbReference type="ChEBI" id="CHEBI:58521"/>
        <dbReference type="ChEBI" id="CHEBI:85097"/>
        <dbReference type="EC" id="5.3.3.8"/>
    </reaction>
</comment>
<evidence type="ECO:0000313" key="7">
    <source>
        <dbReference type="EMBL" id="OIT20619.1"/>
    </source>
</evidence>
<dbReference type="OrthoDB" id="410701at2759"/>
<dbReference type="InterPro" id="IPR029045">
    <property type="entry name" value="ClpP/crotonase-like_dom_sf"/>
</dbReference>
<keyword evidence="6" id="KW-0443">Lipid metabolism</keyword>
<evidence type="ECO:0000313" key="8">
    <source>
        <dbReference type="Proteomes" id="UP000187609"/>
    </source>
</evidence>
<comment type="catalytic activity">
    <reaction evidence="1">
        <text>a (3Z)-enoyl-CoA = a 4-saturated (2E)-enoyl-CoA</text>
        <dbReference type="Rhea" id="RHEA:45900"/>
        <dbReference type="ChEBI" id="CHEBI:85097"/>
        <dbReference type="ChEBI" id="CHEBI:85489"/>
        <dbReference type="EC" id="5.3.3.8"/>
    </reaction>
</comment>
<proteinExistence type="inferred from homology"/>
<dbReference type="Gene3D" id="3.90.226.10">
    <property type="entry name" value="2-enoyl-CoA Hydratase, Chain A, domain 1"/>
    <property type="match status" value="1"/>
</dbReference>
<dbReference type="SUPFAM" id="SSF52096">
    <property type="entry name" value="ClpP/crotonase"/>
    <property type="match status" value="1"/>
</dbReference>
<dbReference type="GeneID" id="109219940"/>
<dbReference type="OMA" id="MPFTVGM"/>
<name>A0A1J6KCT0_NICAT</name>
<comment type="pathway">
    <text evidence="3">Lipid metabolism; fatty acid beta-oxidation.</text>
</comment>
<organism evidence="7 8">
    <name type="scientific">Nicotiana attenuata</name>
    <name type="common">Coyote tobacco</name>
    <dbReference type="NCBI Taxonomy" id="49451"/>
    <lineage>
        <taxon>Eukaryota</taxon>
        <taxon>Viridiplantae</taxon>
        <taxon>Streptophyta</taxon>
        <taxon>Embryophyta</taxon>
        <taxon>Tracheophyta</taxon>
        <taxon>Spermatophyta</taxon>
        <taxon>Magnoliopsida</taxon>
        <taxon>eudicotyledons</taxon>
        <taxon>Gunneridae</taxon>
        <taxon>Pentapetalae</taxon>
        <taxon>asterids</taxon>
        <taxon>lamiids</taxon>
        <taxon>Solanales</taxon>
        <taxon>Solanaceae</taxon>
        <taxon>Nicotianoideae</taxon>
        <taxon>Nicotianeae</taxon>
        <taxon>Nicotiana</taxon>
    </lineage>
</organism>
<comment type="caution">
    <text evidence="7">The sequence shown here is derived from an EMBL/GenBank/DDBJ whole genome shotgun (WGS) entry which is preliminary data.</text>
</comment>
<dbReference type="CDD" id="cd06558">
    <property type="entry name" value="crotonase-like"/>
    <property type="match status" value="1"/>
</dbReference>
<dbReference type="Pfam" id="PF00378">
    <property type="entry name" value="ECH_1"/>
    <property type="match status" value="1"/>
</dbReference>
<protein>
    <recommendedName>
        <fullName evidence="5">Delta(3)-Delta(2)-enoyl-CoA isomerase</fullName>
        <ecNumber evidence="5">5.3.3.8</ecNumber>
    </recommendedName>
</protein>
<dbReference type="InterPro" id="IPR001753">
    <property type="entry name" value="Enoyl-CoA_hydra/iso"/>
</dbReference>
<evidence type="ECO:0000256" key="4">
    <source>
        <dbReference type="ARBA" id="ARBA00005254"/>
    </source>
</evidence>
<dbReference type="GO" id="GO:0006635">
    <property type="term" value="P:fatty acid beta-oxidation"/>
    <property type="evidence" value="ECO:0007669"/>
    <property type="project" value="TreeGrafter"/>
</dbReference>
<dbReference type="STRING" id="49451.A0A1J6KCT0"/>
<keyword evidence="7" id="KW-0413">Isomerase</keyword>
<accession>A0A1J6KCT0</accession>
<dbReference type="EC" id="5.3.3.8" evidence="5"/>
<dbReference type="SMR" id="A0A1J6KCT0"/>
<reference evidence="7" key="1">
    <citation type="submission" date="2016-11" db="EMBL/GenBank/DDBJ databases">
        <title>The genome of Nicotiana attenuata.</title>
        <authorList>
            <person name="Xu S."/>
            <person name="Brockmoeller T."/>
            <person name="Gaquerel E."/>
            <person name="Navarro A."/>
            <person name="Kuhl H."/>
            <person name="Gase K."/>
            <person name="Ling Z."/>
            <person name="Zhou W."/>
            <person name="Kreitzer C."/>
            <person name="Stanke M."/>
            <person name="Tang H."/>
            <person name="Lyons E."/>
            <person name="Pandey P."/>
            <person name="Pandey S.P."/>
            <person name="Timmermann B."/>
            <person name="Baldwin I.T."/>
        </authorList>
    </citation>
    <scope>NUCLEOTIDE SEQUENCE [LARGE SCALE GENOMIC DNA]</scope>
    <source>
        <strain evidence="7">UT</strain>
    </source>
</reference>
<evidence type="ECO:0000256" key="6">
    <source>
        <dbReference type="ARBA" id="ARBA00023098"/>
    </source>
</evidence>
<evidence type="ECO:0000256" key="3">
    <source>
        <dbReference type="ARBA" id="ARBA00005005"/>
    </source>
</evidence>
<dbReference type="GO" id="GO:0005777">
    <property type="term" value="C:peroxisome"/>
    <property type="evidence" value="ECO:0007669"/>
    <property type="project" value="TreeGrafter"/>
</dbReference>
<gene>
    <name evidence="7" type="primary">ECI1</name>
    <name evidence="7" type="ORF">A4A49_38556</name>
</gene>
<dbReference type="EMBL" id="MJEQ01005079">
    <property type="protein sequence ID" value="OIT20619.1"/>
    <property type="molecule type" value="Genomic_DNA"/>
</dbReference>
<keyword evidence="8" id="KW-1185">Reference proteome</keyword>
<dbReference type="GO" id="GO:0004165">
    <property type="term" value="F:delta(3)-delta(2)-enoyl-CoA isomerase activity"/>
    <property type="evidence" value="ECO:0007669"/>
    <property type="project" value="UniProtKB-EC"/>
</dbReference>
<dbReference type="Gramene" id="OIT20619">
    <property type="protein sequence ID" value="OIT20619"/>
    <property type="gene ID" value="A4A49_38556"/>
</dbReference>
<dbReference type="Proteomes" id="UP000187609">
    <property type="component" value="Unassembled WGS sequence"/>
</dbReference>
<comment type="similarity">
    <text evidence="4">Belongs to the enoyl-CoA hydratase/isomerase family.</text>
</comment>